<accession>A0A4U5UV43</accession>
<keyword evidence="4" id="KW-0805">Transcription regulation</keyword>
<comment type="similarity">
    <text evidence="3">Belongs to the TALE/PBX homeobox family.</text>
</comment>
<feature type="domain" description="PBC" evidence="12">
    <location>
        <begin position="43"/>
        <end position="185"/>
    </location>
</feature>
<dbReference type="SUPFAM" id="SSF46689">
    <property type="entry name" value="Homeodomain-like"/>
    <property type="match status" value="1"/>
</dbReference>
<feature type="DNA-binding region" description="Homeobox" evidence="9">
    <location>
        <begin position="186"/>
        <end position="248"/>
    </location>
</feature>
<evidence type="ECO:0000256" key="3">
    <source>
        <dbReference type="ARBA" id="ARBA00007601"/>
    </source>
</evidence>
<evidence type="ECO:0000313" key="14">
    <source>
        <dbReference type="Proteomes" id="UP000298787"/>
    </source>
</evidence>
<dbReference type="GO" id="GO:0003677">
    <property type="term" value="F:DNA binding"/>
    <property type="evidence" value="ECO:0007669"/>
    <property type="project" value="UniProtKB-UniRule"/>
</dbReference>
<dbReference type="InterPro" id="IPR009057">
    <property type="entry name" value="Homeodomain-like_sf"/>
</dbReference>
<evidence type="ECO:0000259" key="12">
    <source>
        <dbReference type="PROSITE" id="PS51978"/>
    </source>
</evidence>
<evidence type="ECO:0000256" key="7">
    <source>
        <dbReference type="ARBA" id="ARBA00023163"/>
    </source>
</evidence>
<dbReference type="Gene3D" id="1.10.10.60">
    <property type="entry name" value="Homeodomain-like"/>
    <property type="match status" value="1"/>
</dbReference>
<name>A0A4U5UV43_COLLU</name>
<evidence type="ECO:0000256" key="2">
    <source>
        <dbReference type="ARBA" id="ARBA00004123"/>
    </source>
</evidence>
<dbReference type="PROSITE" id="PS50071">
    <property type="entry name" value="HOMEOBOX_2"/>
    <property type="match status" value="1"/>
</dbReference>
<dbReference type="SMART" id="SM00389">
    <property type="entry name" value="HOX"/>
    <property type="match status" value="1"/>
</dbReference>
<dbReference type="AlphaFoldDB" id="A0A4U5UV43"/>
<dbReference type="FunFam" id="1.10.10.60:FF:000008">
    <property type="entry name" value="Pre-B-cell leukemia transcription factor 1"/>
    <property type="match status" value="1"/>
</dbReference>
<keyword evidence="7" id="KW-0804">Transcription</keyword>
<dbReference type="EMBL" id="CM014088">
    <property type="protein sequence ID" value="TKS79053.1"/>
    <property type="molecule type" value="Genomic_DNA"/>
</dbReference>
<gene>
    <name evidence="13" type="ORF">D9C73_012119</name>
</gene>
<keyword evidence="8 9" id="KW-0539">Nucleus</keyword>
<evidence type="ECO:0000256" key="4">
    <source>
        <dbReference type="ARBA" id="ARBA00023015"/>
    </source>
</evidence>
<keyword evidence="5 9" id="KW-0238">DNA-binding</keyword>
<proteinExistence type="inferred from homology"/>
<dbReference type="InterPro" id="IPR005542">
    <property type="entry name" value="PBX_PBC_dom"/>
</dbReference>
<comment type="subcellular location">
    <subcellularLocation>
        <location evidence="2 9">Nucleus</location>
    </subcellularLocation>
</comment>
<dbReference type="PROSITE" id="PS51978">
    <property type="entry name" value="PBC"/>
    <property type="match status" value="1"/>
</dbReference>
<keyword evidence="6 9" id="KW-0371">Homeobox</keyword>
<dbReference type="InterPro" id="IPR017970">
    <property type="entry name" value="Homeobox_CS"/>
</dbReference>
<reference evidence="13 14" key="1">
    <citation type="submission" date="2019-01" db="EMBL/GenBank/DDBJ databases">
        <title>Genome Assembly of Collichthys lucidus.</title>
        <authorList>
            <person name="Cai M."/>
            <person name="Xiao S."/>
        </authorList>
    </citation>
    <scope>NUCLEOTIDE SEQUENCE [LARGE SCALE GENOMIC DNA]</scope>
    <source>
        <strain evidence="13">JT15FE1705JMU</strain>
        <tissue evidence="13">Muscle</tissue>
    </source>
</reference>
<protein>
    <submittedName>
        <fullName evidence="13">Pre-B-cell leukemia transcription factor 3 Homeobox protein PBX3</fullName>
    </submittedName>
</protein>
<evidence type="ECO:0000256" key="8">
    <source>
        <dbReference type="ARBA" id="ARBA00023242"/>
    </source>
</evidence>
<dbReference type="InterPro" id="IPR050224">
    <property type="entry name" value="TALE_homeobox"/>
</dbReference>
<organism evidence="13 14">
    <name type="scientific">Collichthys lucidus</name>
    <name type="common">Big head croaker</name>
    <name type="synonym">Sciaena lucida</name>
    <dbReference type="NCBI Taxonomy" id="240159"/>
    <lineage>
        <taxon>Eukaryota</taxon>
        <taxon>Metazoa</taxon>
        <taxon>Chordata</taxon>
        <taxon>Craniata</taxon>
        <taxon>Vertebrata</taxon>
        <taxon>Euteleostomi</taxon>
        <taxon>Actinopterygii</taxon>
        <taxon>Neopterygii</taxon>
        <taxon>Teleostei</taxon>
        <taxon>Neoteleostei</taxon>
        <taxon>Acanthomorphata</taxon>
        <taxon>Eupercaria</taxon>
        <taxon>Sciaenidae</taxon>
        <taxon>Collichthys</taxon>
    </lineage>
</organism>
<keyword evidence="14" id="KW-1185">Reference proteome</keyword>
<dbReference type="GO" id="GO:0005634">
    <property type="term" value="C:nucleus"/>
    <property type="evidence" value="ECO:0007669"/>
    <property type="project" value="UniProtKB-SubCell"/>
</dbReference>
<dbReference type="Pfam" id="PF03792">
    <property type="entry name" value="PBC"/>
    <property type="match status" value="1"/>
</dbReference>
<dbReference type="Proteomes" id="UP000298787">
    <property type="component" value="Chromosome 11"/>
</dbReference>
<dbReference type="CDD" id="cd00086">
    <property type="entry name" value="homeodomain"/>
    <property type="match status" value="1"/>
</dbReference>
<dbReference type="InterPro" id="IPR008422">
    <property type="entry name" value="KN_HD"/>
</dbReference>
<feature type="compositionally biased region" description="Low complexity" evidence="10">
    <location>
        <begin position="275"/>
        <end position="292"/>
    </location>
</feature>
<feature type="domain" description="Homeobox" evidence="11">
    <location>
        <begin position="184"/>
        <end position="247"/>
    </location>
</feature>
<comment type="function">
    <text evidence="1">Sequence-specific transcription factor which is part of a developmental regulatory system that provides cells with specific positional identities on the anterior-posterior axis.</text>
</comment>
<evidence type="ECO:0000256" key="6">
    <source>
        <dbReference type="ARBA" id="ARBA00023155"/>
    </source>
</evidence>
<evidence type="ECO:0000256" key="9">
    <source>
        <dbReference type="PROSITE-ProRule" id="PRU00108"/>
    </source>
</evidence>
<evidence type="ECO:0000256" key="10">
    <source>
        <dbReference type="SAM" id="MobiDB-lite"/>
    </source>
</evidence>
<dbReference type="PANTHER" id="PTHR11850">
    <property type="entry name" value="HOMEOBOX PROTEIN TRANSCRIPTION FACTORS"/>
    <property type="match status" value="1"/>
</dbReference>
<dbReference type="GO" id="GO:0000981">
    <property type="term" value="F:DNA-binding transcription factor activity, RNA polymerase II-specific"/>
    <property type="evidence" value="ECO:0007669"/>
    <property type="project" value="InterPro"/>
</dbReference>
<dbReference type="STRING" id="240159.A0A4U5UV43"/>
<evidence type="ECO:0000256" key="1">
    <source>
        <dbReference type="ARBA" id="ARBA00003263"/>
    </source>
</evidence>
<dbReference type="PROSITE" id="PS00027">
    <property type="entry name" value="HOMEOBOX_1"/>
    <property type="match status" value="1"/>
</dbReference>
<evidence type="ECO:0000256" key="5">
    <source>
        <dbReference type="ARBA" id="ARBA00023125"/>
    </source>
</evidence>
<evidence type="ECO:0000313" key="13">
    <source>
        <dbReference type="EMBL" id="TKS79053.1"/>
    </source>
</evidence>
<dbReference type="Pfam" id="PF05920">
    <property type="entry name" value="Homeobox_KN"/>
    <property type="match status" value="1"/>
</dbReference>
<feature type="region of interest" description="Disordered" evidence="10">
    <location>
        <begin position="275"/>
        <end position="296"/>
    </location>
</feature>
<dbReference type="InterPro" id="IPR001356">
    <property type="entry name" value="HD"/>
</dbReference>
<sequence>MRRRSPEPPLPSSAGHINPAGLCLYGSPAHTSVMRVNKQRAKGLSIRGAQEEDPPDPQLMRLDNMLLAEGVAGPEKGGGSAAAAAAAAASGGAGDNSIEHSDYRAKLTQIRQIYHTELEKYEQACNEFTTHVMNLLREQSRTRPISPKEIERMVGIIHRKFSSIQMQLKQSTCEAVMILRSRFLDARRKRRNFSKQATEILNEYFYSHLSNPYPSEEAKEELAKKCSITVSQVSNWFGNKRIRYKKNIGKFQEEANLYAAKTAVNAAHAAAAAVQNSQANSPTTPNSGSSGSFNLPNSGDMFLSMQSLNGDSYQGAQVGANVQSQVDTLRHVISQTAGYNDALGGNTMYSPHGLNEDPVKARSRLEQSRVRQAKTGSLLEREALPCHFHSALPTSAEPRPCLFLTDRRICSDKLSGPLLKSA</sequence>
<evidence type="ECO:0000259" key="11">
    <source>
        <dbReference type="PROSITE" id="PS50071"/>
    </source>
</evidence>